<dbReference type="Gene3D" id="3.40.50.2000">
    <property type="entry name" value="Glycogen Phosphorylase B"/>
    <property type="match status" value="2"/>
</dbReference>
<keyword evidence="3" id="KW-0808">Transferase</keyword>
<dbReference type="Pfam" id="PF13579">
    <property type="entry name" value="Glyco_trans_4_4"/>
    <property type="match status" value="1"/>
</dbReference>
<sequence>MTLRVLHVSPYMAAAAGGPPVVVDRLVARAAANSADAHILTTTAYSDDSGAGLRRTYPDLTLLPHQRAALTGAGRAAVRRAVAQADIVHLHTIWSPLTAVAAAAARRQGVPYVVSPHGMLDPYSLAQKRLKKRTYLALVEGRVLRGAARLIYTAQDERDLAAPVVGHDRADIVALGADAPPGDTAGLRAAFFARHPDLAGRSLALFLGRLDDKKRPETALQALNLVRADYPDAGLLMVGTGPAEQALRNLTRQLGLQDAVRFTGFLSGQDKWQAMAACDLFVLPSRQENFAIALAEALHAGLPALLTRRINIWREITDAGAGIVIDDTDEAAIPTHLAAGWRHWLADPAARTRAASAAGQLARAAFDWDDSAARTHAIYRAVLAG</sequence>
<feature type="domain" description="Glycosyltransferase subfamily 4-like N-terminal" evidence="2">
    <location>
        <begin position="17"/>
        <end position="174"/>
    </location>
</feature>
<evidence type="ECO:0000259" key="2">
    <source>
        <dbReference type="Pfam" id="PF13579"/>
    </source>
</evidence>
<evidence type="ECO:0000259" key="1">
    <source>
        <dbReference type="Pfam" id="PF00534"/>
    </source>
</evidence>
<protein>
    <submittedName>
        <fullName evidence="3">Glycosyltransferase</fullName>
        <ecNumber evidence="3">2.4.-.-</ecNumber>
    </submittedName>
</protein>
<comment type="caution">
    <text evidence="3">The sequence shown here is derived from an EMBL/GenBank/DDBJ whole genome shotgun (WGS) entry which is preliminary data.</text>
</comment>
<dbReference type="InterPro" id="IPR001296">
    <property type="entry name" value="Glyco_trans_1"/>
</dbReference>
<accession>A0ABS8BY42</accession>
<feature type="domain" description="Glycosyl transferase family 1" evidence="1">
    <location>
        <begin position="200"/>
        <end position="358"/>
    </location>
</feature>
<proteinExistence type="predicted"/>
<keyword evidence="3" id="KW-0328">Glycosyltransferase</keyword>
<dbReference type="EMBL" id="JAJATZ010000010">
    <property type="protein sequence ID" value="MCB5200663.1"/>
    <property type="molecule type" value="Genomic_DNA"/>
</dbReference>
<evidence type="ECO:0000313" key="3">
    <source>
        <dbReference type="EMBL" id="MCB5200663.1"/>
    </source>
</evidence>
<reference evidence="3" key="1">
    <citation type="submission" date="2021-10" db="EMBL/GenBank/DDBJ databases">
        <title>Loktanella gaetbuli sp. nov., isolated from a tidal flat.</title>
        <authorList>
            <person name="Park S."/>
            <person name="Yoon J.-H."/>
        </authorList>
    </citation>
    <scope>NUCLEOTIDE SEQUENCE</scope>
    <source>
        <strain evidence="3">TSTF-M6</strain>
    </source>
</reference>
<organism evidence="3 4">
    <name type="scientific">Loktanella gaetbuli</name>
    <dbReference type="NCBI Taxonomy" id="2881335"/>
    <lineage>
        <taxon>Bacteria</taxon>
        <taxon>Pseudomonadati</taxon>
        <taxon>Pseudomonadota</taxon>
        <taxon>Alphaproteobacteria</taxon>
        <taxon>Rhodobacterales</taxon>
        <taxon>Roseobacteraceae</taxon>
        <taxon>Loktanella</taxon>
    </lineage>
</organism>
<keyword evidence="4" id="KW-1185">Reference proteome</keyword>
<dbReference type="SUPFAM" id="SSF53756">
    <property type="entry name" value="UDP-Glycosyltransferase/glycogen phosphorylase"/>
    <property type="match status" value="1"/>
</dbReference>
<evidence type="ECO:0000313" key="4">
    <source>
        <dbReference type="Proteomes" id="UP001138961"/>
    </source>
</evidence>
<gene>
    <name evidence="3" type="ORF">LGQ03_15605</name>
</gene>
<dbReference type="InterPro" id="IPR028098">
    <property type="entry name" value="Glyco_trans_4-like_N"/>
</dbReference>
<dbReference type="PANTHER" id="PTHR12526:SF636">
    <property type="entry name" value="BLL3647 PROTEIN"/>
    <property type="match status" value="1"/>
</dbReference>
<dbReference type="GO" id="GO:0016757">
    <property type="term" value="F:glycosyltransferase activity"/>
    <property type="evidence" value="ECO:0007669"/>
    <property type="project" value="UniProtKB-KW"/>
</dbReference>
<dbReference type="Pfam" id="PF00534">
    <property type="entry name" value="Glycos_transf_1"/>
    <property type="match status" value="1"/>
</dbReference>
<dbReference type="Proteomes" id="UP001138961">
    <property type="component" value="Unassembled WGS sequence"/>
</dbReference>
<dbReference type="EC" id="2.4.-.-" evidence="3"/>
<dbReference type="RefSeq" id="WP_226749142.1">
    <property type="nucleotide sequence ID" value="NZ_JAJATZ010000010.1"/>
</dbReference>
<name>A0ABS8BY42_9RHOB</name>
<dbReference type="PANTHER" id="PTHR12526">
    <property type="entry name" value="GLYCOSYLTRANSFERASE"/>
    <property type="match status" value="1"/>
</dbReference>